<feature type="compositionally biased region" description="Basic residues" evidence="2">
    <location>
        <begin position="132"/>
        <end position="146"/>
    </location>
</feature>
<dbReference type="PANTHER" id="PTHR33392">
    <property type="entry name" value="POLYISOPRENYL-TEICHOIC ACID--PEPTIDOGLYCAN TEICHOIC ACID TRANSFERASE TAGU"/>
    <property type="match status" value="1"/>
</dbReference>
<dbReference type="Gene3D" id="3.40.630.190">
    <property type="entry name" value="LCP protein"/>
    <property type="match status" value="1"/>
</dbReference>
<comment type="caution">
    <text evidence="5">The sequence shown here is derived from an EMBL/GenBank/DDBJ whole genome shotgun (WGS) entry which is preliminary data.</text>
</comment>
<feature type="domain" description="Cell envelope-related transcriptional attenuator" evidence="4">
    <location>
        <begin position="238"/>
        <end position="405"/>
    </location>
</feature>
<organism evidence="5 6">
    <name type="scientific">Ruminococcus albus 8</name>
    <dbReference type="NCBI Taxonomy" id="246199"/>
    <lineage>
        <taxon>Bacteria</taxon>
        <taxon>Bacillati</taxon>
        <taxon>Bacillota</taxon>
        <taxon>Clostridia</taxon>
        <taxon>Eubacteriales</taxon>
        <taxon>Oscillospiraceae</taxon>
        <taxon>Ruminococcus</taxon>
    </lineage>
</organism>
<reference evidence="5 6" key="1">
    <citation type="submission" date="2011-02" db="EMBL/GenBank/DDBJ databases">
        <authorList>
            <person name="Nelson K.E."/>
            <person name="Sutton G."/>
            <person name="Torralba M."/>
            <person name="Durkin S."/>
            <person name="Harkins D."/>
            <person name="Montgomery R."/>
            <person name="Ziemer C."/>
            <person name="Klaassens E."/>
            <person name="Ocuiv P."/>
            <person name="Morrison M."/>
        </authorList>
    </citation>
    <scope>NUCLEOTIDE SEQUENCE [LARGE SCALE GENOMIC DNA]</scope>
    <source>
        <strain evidence="5 6">8</strain>
    </source>
</reference>
<dbReference type="RefSeq" id="WP_002848333.1">
    <property type="nucleotide sequence ID" value="NZ_ADKM02000062.1"/>
</dbReference>
<evidence type="ECO:0000313" key="6">
    <source>
        <dbReference type="Proteomes" id="UP000004259"/>
    </source>
</evidence>
<dbReference type="EMBL" id="ADKM02000062">
    <property type="protein sequence ID" value="EGC03584.1"/>
    <property type="molecule type" value="Genomic_DNA"/>
</dbReference>
<dbReference type="InterPro" id="IPR050922">
    <property type="entry name" value="LytR/CpsA/Psr_CW_biosynth"/>
</dbReference>
<dbReference type="eggNOG" id="COG1316">
    <property type="taxonomic scope" value="Bacteria"/>
</dbReference>
<keyword evidence="3" id="KW-1133">Transmembrane helix</keyword>
<gene>
    <name evidence="5" type="ORF">CUS_7911</name>
</gene>
<name>E9SAE9_RUMAL</name>
<keyword evidence="3" id="KW-0472">Membrane</keyword>
<dbReference type="OrthoDB" id="27330at2"/>
<keyword evidence="3" id="KW-0812">Transmembrane</keyword>
<comment type="similarity">
    <text evidence="1">Belongs to the LytR/CpsA/Psr (LCP) family.</text>
</comment>
<evidence type="ECO:0000256" key="1">
    <source>
        <dbReference type="ARBA" id="ARBA00006068"/>
    </source>
</evidence>
<feature type="region of interest" description="Disordered" evidence="2">
    <location>
        <begin position="28"/>
        <end position="166"/>
    </location>
</feature>
<evidence type="ECO:0000313" key="5">
    <source>
        <dbReference type="EMBL" id="EGC03584.1"/>
    </source>
</evidence>
<sequence length="486" mass="55158">MNSKNNGGRPLDPYELQYQQQLEQFTQLAGDTDDDIGLDPGSIDDAFAGYEQQTQQQYPLPRNYGQPNGGAVYGRPQQPYREQGETSGRGRQPYREQGARRREQQSDRGQQPYRPAPQRPARQNTEPPPRPQKNKKRSSSRNRPPKKQYEREQLQFGSHHEEHTRAKRHPIQRFFSTVVILVLVMFLALNCLLYYYVCLVNQRGRGERAVTGASMKSADVTNILLIGSDTRSPEEFGRTDSMILLSVNSSKKTVTMTSFMRDMYVEIVGNDNNGEKVDVWDKLNSAYVYGGAELLMDTIQYNFDIAVDDYVYVDFFAFIDIVDSIGGIEVEVTDEEAEGMEDPQREQNKYLGQASGTDLLTHGGKLNLNGNQALAYARLRYVGNADFQRTERQREVIGKIIDKVKGSNPLVMNKFAKTSLSKLSTNMSRAKMMTTAYKAIFSLNYEVKSLRLPAEGAYSYGWHGDQSTLDVDIDACRALLRSEIYE</sequence>
<evidence type="ECO:0000256" key="2">
    <source>
        <dbReference type="SAM" id="MobiDB-lite"/>
    </source>
</evidence>
<protein>
    <submittedName>
        <fullName evidence="5">Cell envelope-like function transcriptional attenuator common domain protein</fullName>
    </submittedName>
</protein>
<dbReference type="AlphaFoldDB" id="E9SAE9"/>
<dbReference type="Proteomes" id="UP000004259">
    <property type="component" value="Unassembled WGS sequence"/>
</dbReference>
<keyword evidence="6" id="KW-1185">Reference proteome</keyword>
<evidence type="ECO:0000256" key="3">
    <source>
        <dbReference type="SAM" id="Phobius"/>
    </source>
</evidence>
<feature type="transmembrane region" description="Helical" evidence="3">
    <location>
        <begin position="174"/>
        <end position="197"/>
    </location>
</feature>
<dbReference type="NCBIfam" id="TIGR00350">
    <property type="entry name" value="lytR_cpsA_psr"/>
    <property type="match status" value="1"/>
</dbReference>
<evidence type="ECO:0000259" key="4">
    <source>
        <dbReference type="Pfam" id="PF03816"/>
    </source>
</evidence>
<accession>E9SAE9</accession>
<dbReference type="STRING" id="246199.CUS_7911"/>
<dbReference type="PANTHER" id="PTHR33392:SF6">
    <property type="entry name" value="POLYISOPRENYL-TEICHOIC ACID--PEPTIDOGLYCAN TEICHOIC ACID TRANSFERASE TAGU"/>
    <property type="match status" value="1"/>
</dbReference>
<dbReference type="Pfam" id="PF03816">
    <property type="entry name" value="LytR_cpsA_psr"/>
    <property type="match status" value="1"/>
</dbReference>
<feature type="compositionally biased region" description="Basic and acidic residues" evidence="2">
    <location>
        <begin position="93"/>
        <end position="106"/>
    </location>
</feature>
<dbReference type="InterPro" id="IPR004474">
    <property type="entry name" value="LytR_CpsA_psr"/>
</dbReference>
<feature type="compositionally biased region" description="Basic and acidic residues" evidence="2">
    <location>
        <begin position="147"/>
        <end position="164"/>
    </location>
</feature>
<proteinExistence type="inferred from homology"/>